<evidence type="ECO:0000256" key="2">
    <source>
        <dbReference type="ARBA" id="ARBA00010044"/>
    </source>
</evidence>
<feature type="chain" id="PRO_5045102748" evidence="11">
    <location>
        <begin position="26"/>
        <end position="613"/>
    </location>
</feature>
<keyword evidence="5" id="KW-0378">Hydrolase</keyword>
<accession>A0ABW0GPS9</accession>
<proteinExistence type="inferred from homology"/>
<keyword evidence="3" id="KW-0645">Protease</keyword>
<dbReference type="PROSITE" id="PS00674">
    <property type="entry name" value="AAA"/>
    <property type="match status" value="1"/>
</dbReference>
<keyword evidence="14" id="KW-1185">Reference proteome</keyword>
<dbReference type="Gene3D" id="1.20.58.760">
    <property type="entry name" value="Peptidase M41"/>
    <property type="match status" value="1"/>
</dbReference>
<feature type="region of interest" description="Disordered" evidence="9">
    <location>
        <begin position="594"/>
        <end position="613"/>
    </location>
</feature>
<dbReference type="InterPro" id="IPR037219">
    <property type="entry name" value="Peptidase_M41-like"/>
</dbReference>
<keyword evidence="10" id="KW-0472">Membrane</keyword>
<dbReference type="RefSeq" id="WP_340270000.1">
    <property type="nucleotide sequence ID" value="NZ_JBBEOG010000005.1"/>
</dbReference>
<dbReference type="SUPFAM" id="SSF140990">
    <property type="entry name" value="FtsH protease domain-like"/>
    <property type="match status" value="1"/>
</dbReference>
<keyword evidence="7" id="KW-0482">Metalloprotease</keyword>
<evidence type="ECO:0000256" key="7">
    <source>
        <dbReference type="ARBA" id="ARBA00023049"/>
    </source>
</evidence>
<dbReference type="InterPro" id="IPR000642">
    <property type="entry name" value="Peptidase_M41"/>
</dbReference>
<dbReference type="Gene3D" id="3.40.50.300">
    <property type="entry name" value="P-loop containing nucleotide triphosphate hydrolases"/>
    <property type="match status" value="1"/>
</dbReference>
<evidence type="ECO:0000256" key="3">
    <source>
        <dbReference type="ARBA" id="ARBA00022670"/>
    </source>
</evidence>
<dbReference type="CDD" id="cd19501">
    <property type="entry name" value="RecA-like_FtsH"/>
    <property type="match status" value="1"/>
</dbReference>
<dbReference type="Pfam" id="PF17862">
    <property type="entry name" value="AAA_lid_3"/>
    <property type="match status" value="1"/>
</dbReference>
<evidence type="ECO:0000256" key="6">
    <source>
        <dbReference type="ARBA" id="ARBA00022833"/>
    </source>
</evidence>
<sequence length="613" mass="64296">MSPRTRHRLLAAGAAVLLSVGVATAATLSQREPAADRVPLSEVLAAVDAGDVASAHLGEAAATVTLVLTDGTELTASYPAAYAAALTGQLVDGGVEVRTTPITRSNDTFLQVLPVLVVVALVVLLVVAVRRGWLGSGLGAMRRGRGSAVDEVPATRFADVAGCDEAVVEMRELVDFLRDGERFTRVGATPPRGALLVGPPGTGKTLLARAVAGEAGVPFFPLAGSDFVETFAGVGARRVRDLFDKARGAEGAIIFIDEIDAIGRTRGDGGPGHSGADTERENTLISMLNEMDGFDADHRIIVLAATNRADVLDPALTRPGRLDRQIQVPAPDRAGRTAVLRVHTAGKPFAADVDLVSVARRTPGMSGAELAQVVNEACMEAARRGRDVVDGACVDAAIATVALGRARTSALVTDFDRRVTAWHEAGHTVAALLLDDADDPVQVSIVPRGPAGGVTWMSGNDDVFLLRAKALADLRVSLAGRAAEELLLDGEYTQGAHGDLDAASRRALAMVTKYGMSRHGYLLVDDDTVRMGGEVATRVREVAEELLREAHQDAYGLLSGNRALLEAVAEALLEHEDLTLTDLRRIESRVAGPSRAAVVPAPRASREEARAVS</sequence>
<feature type="compositionally biased region" description="Low complexity" evidence="9">
    <location>
        <begin position="594"/>
        <end position="603"/>
    </location>
</feature>
<evidence type="ECO:0000313" key="13">
    <source>
        <dbReference type="EMBL" id="MFC5381969.1"/>
    </source>
</evidence>
<keyword evidence="4" id="KW-0479">Metal-binding</keyword>
<feature type="domain" description="AAA+ ATPase" evidence="12">
    <location>
        <begin position="190"/>
        <end position="332"/>
    </location>
</feature>
<evidence type="ECO:0000256" key="11">
    <source>
        <dbReference type="SAM" id="SignalP"/>
    </source>
</evidence>
<reference evidence="14" key="1">
    <citation type="journal article" date="2019" name="Int. J. Syst. Evol. Microbiol.">
        <title>The Global Catalogue of Microorganisms (GCM) 10K type strain sequencing project: providing services to taxonomists for standard genome sequencing and annotation.</title>
        <authorList>
            <consortium name="The Broad Institute Genomics Platform"/>
            <consortium name="The Broad Institute Genome Sequencing Center for Infectious Disease"/>
            <person name="Wu L."/>
            <person name="Ma J."/>
        </authorList>
    </citation>
    <scope>NUCLEOTIDE SEQUENCE [LARGE SCALE GENOMIC DNA]</scope>
    <source>
        <strain evidence="14">CCUG 43114</strain>
    </source>
</reference>
<keyword evidence="10" id="KW-0812">Transmembrane</keyword>
<comment type="similarity">
    <text evidence="8">Belongs to the AAA ATPase family.</text>
</comment>
<dbReference type="InterPro" id="IPR003960">
    <property type="entry name" value="ATPase_AAA_CS"/>
</dbReference>
<keyword evidence="6" id="KW-0862">Zinc</keyword>
<evidence type="ECO:0000256" key="9">
    <source>
        <dbReference type="SAM" id="MobiDB-lite"/>
    </source>
</evidence>
<evidence type="ECO:0000313" key="14">
    <source>
        <dbReference type="Proteomes" id="UP001596122"/>
    </source>
</evidence>
<organism evidence="13 14">
    <name type="scientific">Aquipuribacter nitratireducens</name>
    <dbReference type="NCBI Taxonomy" id="650104"/>
    <lineage>
        <taxon>Bacteria</taxon>
        <taxon>Bacillati</taxon>
        <taxon>Actinomycetota</taxon>
        <taxon>Actinomycetes</taxon>
        <taxon>Micrococcales</taxon>
        <taxon>Intrasporangiaceae</taxon>
        <taxon>Aquipuribacter</taxon>
    </lineage>
</organism>
<dbReference type="InterPro" id="IPR041569">
    <property type="entry name" value="AAA_lid_3"/>
</dbReference>
<comment type="similarity">
    <text evidence="2">In the C-terminal section; belongs to the peptidase M41 family.</text>
</comment>
<evidence type="ECO:0000256" key="1">
    <source>
        <dbReference type="ARBA" id="ARBA00001947"/>
    </source>
</evidence>
<dbReference type="InterPro" id="IPR027417">
    <property type="entry name" value="P-loop_NTPase"/>
</dbReference>
<keyword evidence="8" id="KW-0067">ATP-binding</keyword>
<evidence type="ECO:0000256" key="10">
    <source>
        <dbReference type="SAM" id="Phobius"/>
    </source>
</evidence>
<evidence type="ECO:0000256" key="8">
    <source>
        <dbReference type="RuleBase" id="RU003651"/>
    </source>
</evidence>
<dbReference type="Pfam" id="PF01434">
    <property type="entry name" value="Peptidase_M41"/>
    <property type="match status" value="1"/>
</dbReference>
<evidence type="ECO:0000256" key="5">
    <source>
        <dbReference type="ARBA" id="ARBA00022801"/>
    </source>
</evidence>
<keyword evidence="10" id="KW-1133">Transmembrane helix</keyword>
<evidence type="ECO:0000259" key="12">
    <source>
        <dbReference type="SMART" id="SM00382"/>
    </source>
</evidence>
<dbReference type="InterPro" id="IPR003593">
    <property type="entry name" value="AAA+_ATPase"/>
</dbReference>
<feature type="transmembrane region" description="Helical" evidence="10">
    <location>
        <begin position="109"/>
        <end position="133"/>
    </location>
</feature>
<feature type="compositionally biased region" description="Basic and acidic residues" evidence="9">
    <location>
        <begin position="604"/>
        <end position="613"/>
    </location>
</feature>
<dbReference type="EMBL" id="JBHSLD010000014">
    <property type="protein sequence ID" value="MFC5381969.1"/>
    <property type="molecule type" value="Genomic_DNA"/>
</dbReference>
<dbReference type="Proteomes" id="UP001596122">
    <property type="component" value="Unassembled WGS sequence"/>
</dbReference>
<keyword evidence="11" id="KW-0732">Signal</keyword>
<dbReference type="SMART" id="SM00382">
    <property type="entry name" value="AAA"/>
    <property type="match status" value="1"/>
</dbReference>
<dbReference type="Pfam" id="PF00004">
    <property type="entry name" value="AAA"/>
    <property type="match status" value="1"/>
</dbReference>
<dbReference type="PANTHER" id="PTHR23076:SF97">
    <property type="entry name" value="ATP-DEPENDENT ZINC METALLOPROTEASE YME1L1"/>
    <property type="match status" value="1"/>
</dbReference>
<dbReference type="Gene3D" id="1.10.8.60">
    <property type="match status" value="1"/>
</dbReference>
<evidence type="ECO:0000256" key="4">
    <source>
        <dbReference type="ARBA" id="ARBA00022723"/>
    </source>
</evidence>
<protein>
    <submittedName>
        <fullName evidence="13">ATP-dependent metallopeptidase FtsH/Yme1/Tma family protein</fullName>
    </submittedName>
</protein>
<gene>
    <name evidence="13" type="ORF">ACFPJ6_14410</name>
</gene>
<comment type="cofactor">
    <cofactor evidence="1">
        <name>Zn(2+)</name>
        <dbReference type="ChEBI" id="CHEBI:29105"/>
    </cofactor>
</comment>
<dbReference type="SUPFAM" id="SSF52540">
    <property type="entry name" value="P-loop containing nucleoside triphosphate hydrolases"/>
    <property type="match status" value="1"/>
</dbReference>
<name>A0ABW0GPS9_9MICO</name>
<dbReference type="InterPro" id="IPR003959">
    <property type="entry name" value="ATPase_AAA_core"/>
</dbReference>
<dbReference type="PANTHER" id="PTHR23076">
    <property type="entry name" value="METALLOPROTEASE M41 FTSH"/>
    <property type="match status" value="1"/>
</dbReference>
<feature type="signal peptide" evidence="11">
    <location>
        <begin position="1"/>
        <end position="25"/>
    </location>
</feature>
<comment type="caution">
    <text evidence="13">The sequence shown here is derived from an EMBL/GenBank/DDBJ whole genome shotgun (WGS) entry which is preliminary data.</text>
</comment>
<keyword evidence="8" id="KW-0547">Nucleotide-binding</keyword>